<dbReference type="EMBL" id="MLJW01000272">
    <property type="protein sequence ID" value="OIQ91041.1"/>
    <property type="molecule type" value="Genomic_DNA"/>
</dbReference>
<dbReference type="SUPFAM" id="SSF56988">
    <property type="entry name" value="Anthrax protective antigen"/>
    <property type="match status" value="1"/>
</dbReference>
<dbReference type="InterPro" id="IPR036962">
    <property type="entry name" value="Glyco_hydro_3_N_sf"/>
</dbReference>
<dbReference type="PROSITE" id="PS51257">
    <property type="entry name" value="PROKAR_LIPOPROTEIN"/>
    <property type="match status" value="1"/>
</dbReference>
<dbReference type="EC" id="3.2.1.37" evidence="5"/>
<evidence type="ECO:0000256" key="2">
    <source>
        <dbReference type="ARBA" id="ARBA00022729"/>
    </source>
</evidence>
<dbReference type="InterPro" id="IPR001764">
    <property type="entry name" value="Glyco_hydro_3_N"/>
</dbReference>
<dbReference type="PANTHER" id="PTHR42721">
    <property type="entry name" value="SUGAR HYDROLASE-RELATED"/>
    <property type="match status" value="1"/>
</dbReference>
<dbReference type="SUPFAM" id="SSF52279">
    <property type="entry name" value="Beta-D-glucan exohydrolase, C-terminal domain"/>
    <property type="match status" value="1"/>
</dbReference>
<dbReference type="Pfam" id="PF01915">
    <property type="entry name" value="Glyco_hydro_3_C"/>
    <property type="match status" value="1"/>
</dbReference>
<dbReference type="SMART" id="SM01217">
    <property type="entry name" value="Fn3_like"/>
    <property type="match status" value="1"/>
</dbReference>
<organism evidence="5">
    <name type="scientific">mine drainage metagenome</name>
    <dbReference type="NCBI Taxonomy" id="410659"/>
    <lineage>
        <taxon>unclassified sequences</taxon>
        <taxon>metagenomes</taxon>
        <taxon>ecological metagenomes</taxon>
    </lineage>
</organism>
<evidence type="ECO:0000256" key="3">
    <source>
        <dbReference type="ARBA" id="ARBA00022801"/>
    </source>
</evidence>
<gene>
    <name evidence="5" type="primary">xyl3A_4</name>
    <name evidence="5" type="ORF">GALL_270650</name>
</gene>
<reference evidence="5" key="1">
    <citation type="submission" date="2016-10" db="EMBL/GenBank/DDBJ databases">
        <title>Sequence of Gallionella enrichment culture.</title>
        <authorList>
            <person name="Poehlein A."/>
            <person name="Muehling M."/>
            <person name="Daniel R."/>
        </authorList>
    </citation>
    <scope>NUCLEOTIDE SEQUENCE</scope>
</reference>
<dbReference type="InterPro" id="IPR036881">
    <property type="entry name" value="Glyco_hydro_3_C_sf"/>
</dbReference>
<evidence type="ECO:0000256" key="1">
    <source>
        <dbReference type="ARBA" id="ARBA00005336"/>
    </source>
</evidence>
<sequence length="867" mass="93144">MKKPLSPRLLLSALLVVACAPFAVAQKPDTPLYLDPAQPLPARIHDLVSRMTLEEKASMMQNTTPGVPRLGIPRYDWWSEGLHGVANAGFATVFPQAIGLAAMWDAPLQERIGHVVGVEGRAKYNGYGPDLRGTRFHGLTFWSPNVNIFRDPRWGRGQETYGEDPFLTSQLGVAFVRGIQGDNPRYLLAGACAKHFAVHSGPEPLRHGFNVDPVKADLYETYFPAFEALVRRAHVEVVMTAYNSLYGTPCSINPLLYGSLKDWGFDGQVTSDCGSVDDLVYSYKRAKNQAQAQAMVLKAGMDVTCGAASQGIVKAVQEGLLPEAVVNERVSALLRTMFRLGFFDPKGMDPYASIKPSENDTPAHAALALHAAREAIVLLKNDGVLPLQVAKYPRIAVIGPNASSVPALVGNYNGTPSAPVTVLAGIRAALGSAAQVDYAHGCDYADLRVAVRPVATGWFHGEYFSNPTLSGSPIATRSDRPIFLDGTAATDHEGRALPDGVPGRGISVRWTGNLQTNLGGAYGLTVRVRGGVRLMVDGKTVIDSWTPAPRQSGEERVVTVTRDLPENASLPFTLEYVQGAGPAKIEFEWSSPPAESGEAQALTVAKAADLIVYVGGISAELEGEEMSVPYVGFKGGDRETIELPAVQRALLRKLVALGKPVVYVNLSGSAVAMPWAAEHVDALVQAWYPGEAGGTAVADVLLGKVNPSGRLPVTFYRSTKDLPPFTDYAMAGRTYRYFHGKPLFPFGFGLSYTHFTYSNLHVVREPGDALSVSVDVTNSGDRDGDEVVQLYATPPAASHPRESEALCGFARVHLARGETKTVTIAVPATALRRWDDKANAYAIPSGAWTLRAAASSADIRLTTKVEL</sequence>
<dbReference type="GO" id="GO:0045493">
    <property type="term" value="P:xylan catabolic process"/>
    <property type="evidence" value="ECO:0007669"/>
    <property type="project" value="InterPro"/>
</dbReference>
<dbReference type="PANTHER" id="PTHR42721:SF3">
    <property type="entry name" value="BETA-D-XYLOSIDASE 5-RELATED"/>
    <property type="match status" value="1"/>
</dbReference>
<dbReference type="InterPro" id="IPR002772">
    <property type="entry name" value="Glyco_hydro_3_C"/>
</dbReference>
<dbReference type="InterPro" id="IPR044993">
    <property type="entry name" value="BXL"/>
</dbReference>
<dbReference type="EC" id="3.2.1.55" evidence="5"/>
<dbReference type="Pfam" id="PF00933">
    <property type="entry name" value="Glyco_hydro_3"/>
    <property type="match status" value="1"/>
</dbReference>
<dbReference type="SUPFAM" id="SSF51445">
    <property type="entry name" value="(Trans)glycosidases"/>
    <property type="match status" value="1"/>
</dbReference>
<name>A0A1J5R565_9ZZZZ</name>
<keyword evidence="2" id="KW-0732">Signal</keyword>
<dbReference type="Pfam" id="PF07691">
    <property type="entry name" value="PA14"/>
    <property type="match status" value="1"/>
</dbReference>
<evidence type="ECO:0000259" key="4">
    <source>
        <dbReference type="PROSITE" id="PS51820"/>
    </source>
</evidence>
<dbReference type="Gene3D" id="3.40.50.1700">
    <property type="entry name" value="Glycoside hydrolase family 3 C-terminal domain"/>
    <property type="match status" value="2"/>
</dbReference>
<dbReference type="InterPro" id="IPR013783">
    <property type="entry name" value="Ig-like_fold"/>
</dbReference>
<dbReference type="InterPro" id="IPR017853">
    <property type="entry name" value="GH"/>
</dbReference>
<proteinExistence type="inferred from homology"/>
<dbReference type="Pfam" id="PF14310">
    <property type="entry name" value="Fn3-like"/>
    <property type="match status" value="1"/>
</dbReference>
<dbReference type="GO" id="GO:0031222">
    <property type="term" value="P:arabinan catabolic process"/>
    <property type="evidence" value="ECO:0007669"/>
    <property type="project" value="TreeGrafter"/>
</dbReference>
<accession>A0A1J5R565</accession>
<comment type="caution">
    <text evidence="5">The sequence shown here is derived from an EMBL/GenBank/DDBJ whole genome shotgun (WGS) entry which is preliminary data.</text>
</comment>
<evidence type="ECO:0000313" key="5">
    <source>
        <dbReference type="EMBL" id="OIQ91041.1"/>
    </source>
</evidence>
<dbReference type="PROSITE" id="PS51820">
    <property type="entry name" value="PA14"/>
    <property type="match status" value="1"/>
</dbReference>
<dbReference type="Gene3D" id="2.60.40.10">
    <property type="entry name" value="Immunoglobulins"/>
    <property type="match status" value="1"/>
</dbReference>
<keyword evidence="3 5" id="KW-0378">Hydrolase</keyword>
<comment type="similarity">
    <text evidence="1">Belongs to the glycosyl hydrolase 3 family.</text>
</comment>
<dbReference type="InterPro" id="IPR037524">
    <property type="entry name" value="PA14/GLEYA"/>
</dbReference>
<dbReference type="GO" id="GO:0009044">
    <property type="term" value="F:xylan 1,4-beta-xylosidase activity"/>
    <property type="evidence" value="ECO:0007669"/>
    <property type="project" value="UniProtKB-EC"/>
</dbReference>
<dbReference type="Gene3D" id="3.20.20.300">
    <property type="entry name" value="Glycoside hydrolase, family 3, N-terminal domain"/>
    <property type="match status" value="1"/>
</dbReference>
<protein>
    <submittedName>
        <fullName evidence="5">Xylan 1,4-beta-xylosidase</fullName>
        <ecNumber evidence="5">3.2.1.37</ecNumber>
        <ecNumber evidence="5">3.2.1.55</ecNumber>
    </submittedName>
</protein>
<dbReference type="InterPro" id="IPR026891">
    <property type="entry name" value="Fn3-like"/>
</dbReference>
<keyword evidence="5" id="KW-0326">Glycosidase</keyword>
<dbReference type="PRINTS" id="PR00133">
    <property type="entry name" value="GLHYDRLASE3"/>
</dbReference>
<dbReference type="SMART" id="SM00758">
    <property type="entry name" value="PA14"/>
    <property type="match status" value="1"/>
</dbReference>
<dbReference type="InterPro" id="IPR011658">
    <property type="entry name" value="PA14_dom"/>
</dbReference>
<dbReference type="AlphaFoldDB" id="A0A1J5R565"/>
<feature type="domain" description="PA14" evidence="4">
    <location>
        <begin position="454"/>
        <end position="606"/>
    </location>
</feature>
<dbReference type="GO" id="GO:0046556">
    <property type="term" value="F:alpha-L-arabinofuranosidase activity"/>
    <property type="evidence" value="ECO:0007669"/>
    <property type="project" value="UniProtKB-EC"/>
</dbReference>